<protein>
    <submittedName>
        <fullName evidence="2">PD-(D/E)XK nuclease family protein</fullName>
    </submittedName>
</protein>
<dbReference type="Pfam" id="PF12705">
    <property type="entry name" value="PDDEXK_1"/>
    <property type="match status" value="1"/>
</dbReference>
<dbReference type="Proteomes" id="UP000808388">
    <property type="component" value="Unassembled WGS sequence"/>
</dbReference>
<sequence length="232" mass="26653">MPSKPSASRSDRASRGEAKKKTWLSHTGLEGFERCPRCFWLQYNKKIRQPEGIVSRLANRFDRLFKAYFNAYRPELPPIIKGKITGHLEQPFTETYFFHVDNDFGFYGNLDECIVEEDGSRTPVDHKTSTSDPRKEKALIPAYQAQLDSYAFLLEQNGKPTSGRGHLIYYYPDDSLEMHNGVPLAVVIKTLETHPANTIQRIQRGIEVLKSEIPEPSLDCPFCTWRKTLDLL</sequence>
<reference evidence="2" key="1">
    <citation type="submission" date="2020-07" db="EMBL/GenBank/DDBJ databases">
        <title>Huge and variable diversity of episymbiotic CPR bacteria and DPANN archaea in groundwater ecosystems.</title>
        <authorList>
            <person name="He C.Y."/>
            <person name="Keren R."/>
            <person name="Whittaker M."/>
            <person name="Farag I.F."/>
            <person name="Doudna J."/>
            <person name="Cate J.H.D."/>
            <person name="Banfield J.F."/>
        </authorList>
    </citation>
    <scope>NUCLEOTIDE SEQUENCE</scope>
    <source>
        <strain evidence="2">NC_groundwater_972_Pr1_S-0.2um_49_27</strain>
    </source>
</reference>
<feature type="domain" description="PD-(D/E)XK endonuclease-like" evidence="1">
    <location>
        <begin position="97"/>
        <end position="226"/>
    </location>
</feature>
<gene>
    <name evidence="2" type="ORF">HY220_00660</name>
</gene>
<accession>A0A9D6QVB5</accession>
<dbReference type="Gene3D" id="3.90.320.10">
    <property type="match status" value="1"/>
</dbReference>
<evidence type="ECO:0000259" key="1">
    <source>
        <dbReference type="Pfam" id="PF12705"/>
    </source>
</evidence>
<comment type="caution">
    <text evidence="2">The sequence shown here is derived from an EMBL/GenBank/DDBJ whole genome shotgun (WGS) entry which is preliminary data.</text>
</comment>
<dbReference type="AlphaFoldDB" id="A0A9D6QVB5"/>
<name>A0A9D6QVB5_9BACT</name>
<evidence type="ECO:0000313" key="3">
    <source>
        <dbReference type="Proteomes" id="UP000808388"/>
    </source>
</evidence>
<evidence type="ECO:0000313" key="2">
    <source>
        <dbReference type="EMBL" id="MBI3627250.1"/>
    </source>
</evidence>
<proteinExistence type="predicted"/>
<organism evidence="2 3">
    <name type="scientific">Candidatus Sungiibacteriota bacterium</name>
    <dbReference type="NCBI Taxonomy" id="2750080"/>
    <lineage>
        <taxon>Bacteria</taxon>
        <taxon>Candidatus Sungiibacteriota</taxon>
    </lineage>
</organism>
<dbReference type="EMBL" id="JACQCQ010000002">
    <property type="protein sequence ID" value="MBI3627250.1"/>
    <property type="molecule type" value="Genomic_DNA"/>
</dbReference>
<dbReference type="InterPro" id="IPR011604">
    <property type="entry name" value="PDDEXK-like_dom_sf"/>
</dbReference>
<dbReference type="InterPro" id="IPR038726">
    <property type="entry name" value="PDDEXK_AddAB-type"/>
</dbReference>